<accession>A0A4P8L4D0</accession>
<dbReference type="SUPFAM" id="SSF51735">
    <property type="entry name" value="NAD(P)-binding Rossmann-fold domains"/>
    <property type="match status" value="1"/>
</dbReference>
<evidence type="ECO:0000256" key="9">
    <source>
        <dbReference type="RuleBase" id="RU362068"/>
    </source>
</evidence>
<reference evidence="12 13" key="1">
    <citation type="submission" date="2019-05" db="EMBL/GenBank/DDBJ databases">
        <title>The Complete Genome Sequence of the n-alkane-degrading Desulfoglaeba alkanexedens ALDC reveals multiple alkylsuccinate synthase gene clusters.</title>
        <authorList>
            <person name="Callaghan A.V."/>
            <person name="Davidova I.A."/>
            <person name="Duncan K.E."/>
            <person name="Morris B."/>
            <person name="McInerney M.J."/>
        </authorList>
    </citation>
    <scope>NUCLEOTIDE SEQUENCE [LARGE SCALE GENOMIC DNA]</scope>
    <source>
        <strain evidence="12 13">ALDC</strain>
    </source>
</reference>
<evidence type="ECO:0000256" key="3">
    <source>
        <dbReference type="ARBA" id="ARBA00013014"/>
    </source>
</evidence>
<evidence type="ECO:0000256" key="6">
    <source>
        <dbReference type="ARBA" id="ARBA00023002"/>
    </source>
</evidence>
<dbReference type="GO" id="GO:0008677">
    <property type="term" value="F:2-dehydropantoate 2-reductase activity"/>
    <property type="evidence" value="ECO:0007669"/>
    <property type="project" value="UniProtKB-EC"/>
</dbReference>
<evidence type="ECO:0000256" key="2">
    <source>
        <dbReference type="ARBA" id="ARBA00007870"/>
    </source>
</evidence>
<dbReference type="KEGG" id="dax:FDQ92_11755"/>
<dbReference type="Pfam" id="PF02558">
    <property type="entry name" value="ApbA"/>
    <property type="match status" value="1"/>
</dbReference>
<comment type="similarity">
    <text evidence="2 9">Belongs to the ketopantoate reductase family.</text>
</comment>
<dbReference type="GO" id="GO:0005737">
    <property type="term" value="C:cytoplasm"/>
    <property type="evidence" value="ECO:0007669"/>
    <property type="project" value="TreeGrafter"/>
</dbReference>
<evidence type="ECO:0000256" key="7">
    <source>
        <dbReference type="ARBA" id="ARBA00032024"/>
    </source>
</evidence>
<dbReference type="PANTHER" id="PTHR43765:SF2">
    <property type="entry name" value="2-DEHYDROPANTOATE 2-REDUCTASE"/>
    <property type="match status" value="1"/>
</dbReference>
<dbReference type="InterPro" id="IPR050838">
    <property type="entry name" value="Ketopantoate_reductase"/>
</dbReference>
<dbReference type="InterPro" id="IPR008927">
    <property type="entry name" value="6-PGluconate_DH-like_C_sf"/>
</dbReference>
<evidence type="ECO:0000259" key="10">
    <source>
        <dbReference type="Pfam" id="PF02558"/>
    </source>
</evidence>
<keyword evidence="6 9" id="KW-0560">Oxidoreductase</keyword>
<dbReference type="UniPathway" id="UPA00028">
    <property type="reaction ID" value="UER00004"/>
</dbReference>
<evidence type="ECO:0000313" key="12">
    <source>
        <dbReference type="EMBL" id="QCQ22788.1"/>
    </source>
</evidence>
<sequence>MNILVIGAGAMGSLFGSRFGRAGENVFLLDIHREHIAAIRRKGLTIIELDGRLETTPIEASTNASDIPWRADLVLVMVKSYATGAALASLQERHLQPSTLFLTLQNGIGNAELLAGTFEAALVLAGVTAQGATFVEPGVVRHGGNGPTHVGAWSGGTDERVYRTVRLWNKAGMEAHAASDVQTLIWKKLMVNIGINAITALTGIRNGAIASLAPARRLSEAAVLEALAVAQAAGIPLNDFSVEDVFRIAQATAANRSSMGQDVDHRRRTEIDAINGAIVRLGEVLQVPTPVNRTLTELIHTLEAVFEEETAAASVGGR</sequence>
<comment type="function">
    <text evidence="9">Catalyzes the NADPH-dependent reduction of ketopantoate into pantoic acid.</text>
</comment>
<comment type="catalytic activity">
    <reaction evidence="8 9">
        <text>(R)-pantoate + NADP(+) = 2-dehydropantoate + NADPH + H(+)</text>
        <dbReference type="Rhea" id="RHEA:16233"/>
        <dbReference type="ChEBI" id="CHEBI:11561"/>
        <dbReference type="ChEBI" id="CHEBI:15378"/>
        <dbReference type="ChEBI" id="CHEBI:15980"/>
        <dbReference type="ChEBI" id="CHEBI:57783"/>
        <dbReference type="ChEBI" id="CHEBI:58349"/>
        <dbReference type="EC" id="1.1.1.169"/>
    </reaction>
</comment>
<dbReference type="InterPro" id="IPR013328">
    <property type="entry name" value="6PGD_dom2"/>
</dbReference>
<evidence type="ECO:0000256" key="1">
    <source>
        <dbReference type="ARBA" id="ARBA00004994"/>
    </source>
</evidence>
<dbReference type="InterPro" id="IPR013752">
    <property type="entry name" value="KPA_reductase"/>
</dbReference>
<evidence type="ECO:0000259" key="11">
    <source>
        <dbReference type="Pfam" id="PF08546"/>
    </source>
</evidence>
<dbReference type="InterPro" id="IPR013332">
    <property type="entry name" value="KPR_N"/>
</dbReference>
<evidence type="ECO:0000256" key="5">
    <source>
        <dbReference type="ARBA" id="ARBA00022857"/>
    </source>
</evidence>
<dbReference type="NCBIfam" id="TIGR00745">
    <property type="entry name" value="apbA_panE"/>
    <property type="match status" value="1"/>
</dbReference>
<dbReference type="InterPro" id="IPR036291">
    <property type="entry name" value="NAD(P)-bd_dom_sf"/>
</dbReference>
<dbReference type="GO" id="GO:0050661">
    <property type="term" value="F:NADP binding"/>
    <property type="evidence" value="ECO:0007669"/>
    <property type="project" value="TreeGrafter"/>
</dbReference>
<dbReference type="Gene3D" id="1.10.1040.10">
    <property type="entry name" value="N-(1-d-carboxylethyl)-l-norvaline Dehydrogenase, domain 2"/>
    <property type="match status" value="1"/>
</dbReference>
<dbReference type="EMBL" id="CP040098">
    <property type="protein sequence ID" value="QCQ22788.1"/>
    <property type="molecule type" value="Genomic_DNA"/>
</dbReference>
<reference evidence="12 13" key="2">
    <citation type="submission" date="2019-05" db="EMBL/GenBank/DDBJ databases">
        <authorList>
            <person name="Suflita J.M."/>
            <person name="Marks C.R."/>
        </authorList>
    </citation>
    <scope>NUCLEOTIDE SEQUENCE [LARGE SCALE GENOMIC DNA]</scope>
    <source>
        <strain evidence="12 13">ALDC</strain>
    </source>
</reference>
<dbReference type="Proteomes" id="UP000298602">
    <property type="component" value="Chromosome"/>
</dbReference>
<comment type="pathway">
    <text evidence="1 9">Cofactor biosynthesis; (R)-pantothenate biosynthesis; (R)-pantoate from 3-methyl-2-oxobutanoate: step 2/2.</text>
</comment>
<dbReference type="FunFam" id="1.10.1040.10:FF:000017">
    <property type="entry name" value="2-dehydropantoate 2-reductase"/>
    <property type="match status" value="1"/>
</dbReference>
<keyword evidence="13" id="KW-1185">Reference proteome</keyword>
<keyword evidence="9" id="KW-0566">Pantothenate biosynthesis</keyword>
<evidence type="ECO:0000256" key="8">
    <source>
        <dbReference type="ARBA" id="ARBA00048793"/>
    </source>
</evidence>
<dbReference type="RefSeq" id="WP_137425071.1">
    <property type="nucleotide sequence ID" value="NZ_CP040098.1"/>
</dbReference>
<feature type="domain" description="Ketopantoate reductase N-terminal" evidence="10">
    <location>
        <begin position="3"/>
        <end position="154"/>
    </location>
</feature>
<feature type="domain" description="Ketopantoate reductase C-terminal" evidence="11">
    <location>
        <begin position="180"/>
        <end position="303"/>
    </location>
</feature>
<dbReference type="SUPFAM" id="SSF48179">
    <property type="entry name" value="6-phosphogluconate dehydrogenase C-terminal domain-like"/>
    <property type="match status" value="1"/>
</dbReference>
<proteinExistence type="inferred from homology"/>
<dbReference type="Gene3D" id="3.40.50.720">
    <property type="entry name" value="NAD(P)-binding Rossmann-like Domain"/>
    <property type="match status" value="1"/>
</dbReference>
<dbReference type="GO" id="GO:0015940">
    <property type="term" value="P:pantothenate biosynthetic process"/>
    <property type="evidence" value="ECO:0007669"/>
    <property type="project" value="UniProtKB-UniPathway"/>
</dbReference>
<protein>
    <recommendedName>
        <fullName evidence="4 9">2-dehydropantoate 2-reductase</fullName>
        <ecNumber evidence="3 9">1.1.1.169</ecNumber>
    </recommendedName>
    <alternativeName>
        <fullName evidence="7 9">Ketopantoate reductase</fullName>
    </alternativeName>
</protein>
<evidence type="ECO:0000313" key="13">
    <source>
        <dbReference type="Proteomes" id="UP000298602"/>
    </source>
</evidence>
<gene>
    <name evidence="12" type="ORF">FDQ92_11755</name>
</gene>
<dbReference type="AlphaFoldDB" id="A0A4P8L4D0"/>
<keyword evidence="5 9" id="KW-0521">NADP</keyword>
<dbReference type="OrthoDB" id="5333395at2"/>
<organism evidence="12 13">
    <name type="scientific">Desulfoglaeba alkanexedens ALDC</name>
    <dbReference type="NCBI Taxonomy" id="980445"/>
    <lineage>
        <taxon>Bacteria</taxon>
        <taxon>Pseudomonadati</taxon>
        <taxon>Thermodesulfobacteriota</taxon>
        <taxon>Syntrophobacteria</taxon>
        <taxon>Syntrophobacterales</taxon>
        <taxon>Syntrophobacteraceae</taxon>
        <taxon>Desulfoglaeba</taxon>
    </lineage>
</organism>
<name>A0A4P8L4D0_9BACT</name>
<dbReference type="EC" id="1.1.1.169" evidence="3 9"/>
<dbReference type="InterPro" id="IPR003710">
    <property type="entry name" value="ApbA"/>
</dbReference>
<dbReference type="PANTHER" id="PTHR43765">
    <property type="entry name" value="2-DEHYDROPANTOATE 2-REDUCTASE-RELATED"/>
    <property type="match status" value="1"/>
</dbReference>
<evidence type="ECO:0000256" key="4">
    <source>
        <dbReference type="ARBA" id="ARBA00019465"/>
    </source>
</evidence>
<dbReference type="Pfam" id="PF08546">
    <property type="entry name" value="ApbA_C"/>
    <property type="match status" value="1"/>
</dbReference>